<dbReference type="EMBL" id="BARS01047089">
    <property type="protein sequence ID" value="GAG36224.1"/>
    <property type="molecule type" value="Genomic_DNA"/>
</dbReference>
<reference evidence="1" key="1">
    <citation type="journal article" date="2014" name="Front. Microbiol.">
        <title>High frequency of phylogenetically diverse reductive dehalogenase-homologous genes in deep subseafloor sedimentary metagenomes.</title>
        <authorList>
            <person name="Kawai M."/>
            <person name="Futagami T."/>
            <person name="Toyoda A."/>
            <person name="Takaki Y."/>
            <person name="Nishi S."/>
            <person name="Hori S."/>
            <person name="Arai W."/>
            <person name="Tsubouchi T."/>
            <person name="Morono Y."/>
            <person name="Uchiyama I."/>
            <person name="Ito T."/>
            <person name="Fujiyama A."/>
            <person name="Inagaki F."/>
            <person name="Takami H."/>
        </authorList>
    </citation>
    <scope>NUCLEOTIDE SEQUENCE</scope>
    <source>
        <strain evidence="1">Expedition CK06-06</strain>
    </source>
</reference>
<accession>X0WZ31</accession>
<comment type="caution">
    <text evidence="1">The sequence shown here is derived from an EMBL/GenBank/DDBJ whole genome shotgun (WGS) entry which is preliminary data.</text>
</comment>
<feature type="non-terminal residue" evidence="1">
    <location>
        <position position="1"/>
    </location>
</feature>
<dbReference type="AlphaFoldDB" id="X0WZ31"/>
<proteinExistence type="predicted"/>
<evidence type="ECO:0000313" key="1">
    <source>
        <dbReference type="EMBL" id="GAG36224.1"/>
    </source>
</evidence>
<gene>
    <name evidence="1" type="ORF">S01H1_70779</name>
</gene>
<organism evidence="1">
    <name type="scientific">marine sediment metagenome</name>
    <dbReference type="NCBI Taxonomy" id="412755"/>
    <lineage>
        <taxon>unclassified sequences</taxon>
        <taxon>metagenomes</taxon>
        <taxon>ecological metagenomes</taxon>
    </lineage>
</organism>
<protein>
    <submittedName>
        <fullName evidence="1">Uncharacterized protein</fullName>
    </submittedName>
</protein>
<name>X0WZ31_9ZZZZ</name>
<sequence>NEFLPYNLLLKNSTCKNLILINPRFNPNDLEAIEDLIKDSNKYPQLITIYSEKLNPLLKNKKANKSLLNSETLKNTKHTIIQKAKSTFKYYETVLISIIIGYIEK</sequence>